<feature type="compositionally biased region" description="Acidic residues" evidence="1">
    <location>
        <begin position="297"/>
        <end position="307"/>
    </location>
</feature>
<dbReference type="KEGG" id="tps:THAPS_10934"/>
<gene>
    <name evidence="3" type="ORF">THAPS_10934</name>
</gene>
<evidence type="ECO:0000313" key="3">
    <source>
        <dbReference type="EMBL" id="ACI64310.1"/>
    </source>
</evidence>
<reference evidence="3 4" key="2">
    <citation type="journal article" date="2008" name="Nature">
        <title>The Phaeodactylum genome reveals the evolutionary history of diatom genomes.</title>
        <authorList>
            <person name="Bowler C."/>
            <person name="Allen A.E."/>
            <person name="Badger J.H."/>
            <person name="Grimwood J."/>
            <person name="Jabbari K."/>
            <person name="Kuo A."/>
            <person name="Maheswari U."/>
            <person name="Martens C."/>
            <person name="Maumus F."/>
            <person name="Otillar R.P."/>
            <person name="Rayko E."/>
            <person name="Salamov A."/>
            <person name="Vandepoele K."/>
            <person name="Beszteri B."/>
            <person name="Gruber A."/>
            <person name="Heijde M."/>
            <person name="Katinka M."/>
            <person name="Mock T."/>
            <person name="Valentin K."/>
            <person name="Verret F."/>
            <person name="Berges J.A."/>
            <person name="Brownlee C."/>
            <person name="Cadoret J.P."/>
            <person name="Chiovitti A."/>
            <person name="Choi C.J."/>
            <person name="Coesel S."/>
            <person name="De Martino A."/>
            <person name="Detter J.C."/>
            <person name="Durkin C."/>
            <person name="Falciatore A."/>
            <person name="Fournet J."/>
            <person name="Haruta M."/>
            <person name="Huysman M.J."/>
            <person name="Jenkins B.D."/>
            <person name="Jiroutova K."/>
            <person name="Jorgensen R.E."/>
            <person name="Joubert Y."/>
            <person name="Kaplan A."/>
            <person name="Kroger N."/>
            <person name="Kroth P.G."/>
            <person name="La Roche J."/>
            <person name="Lindquist E."/>
            <person name="Lommer M."/>
            <person name="Martin-Jezequel V."/>
            <person name="Lopez P.J."/>
            <person name="Lucas S."/>
            <person name="Mangogna M."/>
            <person name="McGinnis K."/>
            <person name="Medlin L.K."/>
            <person name="Montsant A."/>
            <person name="Oudot-Le Secq M.P."/>
            <person name="Napoli C."/>
            <person name="Obornik M."/>
            <person name="Parker M.S."/>
            <person name="Petit J.L."/>
            <person name="Porcel B.M."/>
            <person name="Poulsen N."/>
            <person name="Robison M."/>
            <person name="Rychlewski L."/>
            <person name="Rynearson T.A."/>
            <person name="Schmutz J."/>
            <person name="Shapiro H."/>
            <person name="Siaut M."/>
            <person name="Stanley M."/>
            <person name="Sussman M.R."/>
            <person name="Taylor A.R."/>
            <person name="Vardi A."/>
            <person name="von Dassow P."/>
            <person name="Vyverman W."/>
            <person name="Willis A."/>
            <person name="Wyrwicz L.S."/>
            <person name="Rokhsar D.S."/>
            <person name="Weissenbach J."/>
            <person name="Armbrust E.V."/>
            <person name="Green B.R."/>
            <person name="Van de Peer Y."/>
            <person name="Grigoriev I.V."/>
        </authorList>
    </citation>
    <scope>NUCLEOTIDE SEQUENCE [LARGE SCALE GENOMIC DNA]</scope>
    <source>
        <strain evidence="3 4">CCMP1335</strain>
    </source>
</reference>
<dbReference type="SUPFAM" id="SSF56091">
    <property type="entry name" value="DNA ligase/mRNA capping enzyme, catalytic domain"/>
    <property type="match status" value="1"/>
</dbReference>
<protein>
    <recommendedName>
        <fullName evidence="2">mRNA capping enzyme adenylation domain-containing protein</fullName>
    </recommendedName>
</protein>
<dbReference type="Proteomes" id="UP000001449">
    <property type="component" value="Chromosome 18"/>
</dbReference>
<dbReference type="PANTHER" id="PTHR10367:SF17">
    <property type="entry name" value="MRNA-CAPPING ENZYME"/>
    <property type="match status" value="1"/>
</dbReference>
<dbReference type="Gene3D" id="3.30.470.30">
    <property type="entry name" value="DNA ligase/mRNA capping enzyme"/>
    <property type="match status" value="1"/>
</dbReference>
<reference evidence="3 4" key="1">
    <citation type="journal article" date="2004" name="Science">
        <title>The genome of the diatom Thalassiosira pseudonana: ecology, evolution, and metabolism.</title>
        <authorList>
            <person name="Armbrust E.V."/>
            <person name="Berges J.A."/>
            <person name="Bowler C."/>
            <person name="Green B.R."/>
            <person name="Martinez D."/>
            <person name="Putnam N.H."/>
            <person name="Zhou S."/>
            <person name="Allen A.E."/>
            <person name="Apt K.E."/>
            <person name="Bechner M."/>
            <person name="Brzezinski M.A."/>
            <person name="Chaal B.K."/>
            <person name="Chiovitti A."/>
            <person name="Davis A.K."/>
            <person name="Demarest M.S."/>
            <person name="Detter J.C."/>
            <person name="Glavina T."/>
            <person name="Goodstein D."/>
            <person name="Hadi M.Z."/>
            <person name="Hellsten U."/>
            <person name="Hildebrand M."/>
            <person name="Jenkins B.D."/>
            <person name="Jurka J."/>
            <person name="Kapitonov V.V."/>
            <person name="Kroger N."/>
            <person name="Lau W.W."/>
            <person name="Lane T.W."/>
            <person name="Larimer F.W."/>
            <person name="Lippmeier J.C."/>
            <person name="Lucas S."/>
            <person name="Medina M."/>
            <person name="Montsant A."/>
            <person name="Obornik M."/>
            <person name="Parker M.S."/>
            <person name="Palenik B."/>
            <person name="Pazour G.J."/>
            <person name="Richardson P.M."/>
            <person name="Rynearson T.A."/>
            <person name="Saito M.A."/>
            <person name="Schwartz D.C."/>
            <person name="Thamatrakoln K."/>
            <person name="Valentin K."/>
            <person name="Vardi A."/>
            <person name="Wilkerson F.P."/>
            <person name="Rokhsar D.S."/>
        </authorList>
    </citation>
    <scope>NUCLEOTIDE SEQUENCE [LARGE SCALE GENOMIC DNA]</scope>
    <source>
        <strain evidence="3 4">CCMP1335</strain>
    </source>
</reference>
<feature type="region of interest" description="Disordered" evidence="1">
    <location>
        <begin position="150"/>
        <end position="177"/>
    </location>
</feature>
<dbReference type="PaxDb" id="35128-Thaps10934"/>
<accession>B5YLX6</accession>
<evidence type="ECO:0000256" key="1">
    <source>
        <dbReference type="SAM" id="MobiDB-lite"/>
    </source>
</evidence>
<dbReference type="GO" id="GO:0004484">
    <property type="term" value="F:mRNA guanylyltransferase activity"/>
    <property type="evidence" value="ECO:0000318"/>
    <property type="project" value="GO_Central"/>
</dbReference>
<name>B5YLX6_THAPS</name>
<feature type="region of interest" description="Disordered" evidence="1">
    <location>
        <begin position="297"/>
        <end position="374"/>
    </location>
</feature>
<dbReference type="EMBL" id="CP001159">
    <property type="protein sequence ID" value="ACI64310.1"/>
    <property type="molecule type" value="Genomic_DNA"/>
</dbReference>
<dbReference type="InterPro" id="IPR029021">
    <property type="entry name" value="Prot-tyrosine_phosphatase-like"/>
</dbReference>
<feature type="compositionally biased region" description="Acidic residues" evidence="1">
    <location>
        <begin position="159"/>
        <end position="168"/>
    </location>
</feature>
<feature type="domain" description="mRNA capping enzyme adenylation" evidence="2">
    <location>
        <begin position="449"/>
        <end position="619"/>
    </location>
</feature>
<proteinExistence type="predicted"/>
<dbReference type="Pfam" id="PF01331">
    <property type="entry name" value="mRNA_cap_enzyme"/>
    <property type="match status" value="1"/>
</dbReference>
<dbReference type="InterPro" id="IPR001339">
    <property type="entry name" value="mRNA_cap_enzyme_adenylation"/>
</dbReference>
<dbReference type="HOGENOM" id="CLU_032869_0_0_1"/>
<organism evidence="3 4">
    <name type="scientific">Thalassiosira pseudonana</name>
    <name type="common">Marine diatom</name>
    <name type="synonym">Cyclotella nana</name>
    <dbReference type="NCBI Taxonomy" id="35128"/>
    <lineage>
        <taxon>Eukaryota</taxon>
        <taxon>Sar</taxon>
        <taxon>Stramenopiles</taxon>
        <taxon>Ochrophyta</taxon>
        <taxon>Bacillariophyta</taxon>
        <taxon>Coscinodiscophyceae</taxon>
        <taxon>Thalassiosirophycidae</taxon>
        <taxon>Thalassiosirales</taxon>
        <taxon>Thalassiosiraceae</taxon>
        <taxon>Thalassiosira</taxon>
    </lineage>
</organism>
<dbReference type="OMA" id="FWDIWMS"/>
<evidence type="ECO:0000313" key="4">
    <source>
        <dbReference type="Proteomes" id="UP000001449"/>
    </source>
</evidence>
<dbReference type="GO" id="GO:0006370">
    <property type="term" value="P:7-methylguanosine mRNA capping"/>
    <property type="evidence" value="ECO:0000318"/>
    <property type="project" value="GO_Central"/>
</dbReference>
<dbReference type="eggNOG" id="KOG2386">
    <property type="taxonomic scope" value="Eukaryota"/>
</dbReference>
<feature type="compositionally biased region" description="Low complexity" evidence="1">
    <location>
        <begin position="335"/>
        <end position="347"/>
    </location>
</feature>
<keyword evidence="4" id="KW-1185">Reference proteome</keyword>
<dbReference type="PANTHER" id="PTHR10367">
    <property type="entry name" value="MRNA-CAPPING ENZYME"/>
    <property type="match status" value="1"/>
</dbReference>
<dbReference type="GO" id="GO:0005524">
    <property type="term" value="F:ATP binding"/>
    <property type="evidence" value="ECO:0007669"/>
    <property type="project" value="InterPro"/>
</dbReference>
<dbReference type="InterPro" id="IPR051029">
    <property type="entry name" value="mRNA_Capping_Enz/RNA_Phosphat"/>
</dbReference>
<evidence type="ECO:0000259" key="2">
    <source>
        <dbReference type="Pfam" id="PF01331"/>
    </source>
</evidence>
<dbReference type="RefSeq" id="XP_002295593.1">
    <property type="nucleotide sequence ID" value="XM_002295557.1"/>
</dbReference>
<dbReference type="GeneID" id="7442999"/>
<dbReference type="InParanoid" id="B5YLX6"/>
<dbReference type="AlphaFoldDB" id="B5YLX6"/>
<dbReference type="STRING" id="35128.B5YLX6"/>
<dbReference type="Gene3D" id="3.90.190.10">
    <property type="entry name" value="Protein tyrosine phosphatase superfamily"/>
    <property type="match status" value="1"/>
</dbReference>
<sequence>MASSNYTPRPPLLPWSKSTWSERWAIQGRLSTVPIPRTPFLLLKAPASTLYEEKFGGDRNMFTVNMYCSRMAARSIRVGLVIDCTALDLEEFEPLPEAPTPVATIGNKKKASRFKPATNKLDRRVRYFHNPSEWDDYDVEYHRLMPPKVAKPSLSDIADGTDGDDDDKTNDTKNEPLAPQVIPEFIQIVTKFIQKSRSATNNNTSTTHISLFDSRGGLGAASYLAAAYMCHSMKAPVHAAFEAVKEGSPAQPLPSDVDRKWGLCDVRLVKDLQERYKGRKEIVIEGGVPKWWWALEDEEEEEEDDAEDGKQSANEEGGGETTKESSVKRKRSEGETIIIPSCESTTSEIEEEDTSKRLRTNEDMPPPNNTSTMFPVLPKEVLEPVAKDSPKWTRAVTVLAQLTQSPQSVTYNTTLLEKLPLKPEVDASSLVSSDASEGNGSNNLLQLIKCNQEGYKVTWLSTKGRRGLLLILTEAVFFIEQGSSSVSVSIVTNIMFPSPKDLQKQQHRTLLDVVLVHDVEKNNKCHRFYALDILCIEGGMVWHKPFDQRWRYLSDGVLIPRKKDEASQQHSTHVYAKEAIKIRAKEYFPIRKLGYVMKDVCAGVGHDAEGVRIVPTGAYGIGGSNSNNGGSEEEKTVVWKRGGNFDEKQLISMLS</sequence>